<dbReference type="SMART" id="SM00342">
    <property type="entry name" value="HTH_ARAC"/>
    <property type="match status" value="1"/>
</dbReference>
<gene>
    <name evidence="7" type="ORF">O1D97_11675</name>
</gene>
<protein>
    <submittedName>
        <fullName evidence="7">AraC family transcriptional regulator</fullName>
    </submittedName>
</protein>
<accession>A0ABT4JVA4</accession>
<organism evidence="7 8">
    <name type="scientific">Marinomonas phaeophyticola</name>
    <dbReference type="NCBI Taxonomy" id="3004091"/>
    <lineage>
        <taxon>Bacteria</taxon>
        <taxon>Pseudomonadati</taxon>
        <taxon>Pseudomonadota</taxon>
        <taxon>Gammaproteobacteria</taxon>
        <taxon>Oceanospirillales</taxon>
        <taxon>Oceanospirillaceae</taxon>
        <taxon>Marinomonas</taxon>
    </lineage>
</organism>
<feature type="compositionally biased region" description="Polar residues" evidence="4">
    <location>
        <begin position="185"/>
        <end position="202"/>
    </location>
</feature>
<feature type="transmembrane region" description="Helical" evidence="5">
    <location>
        <begin position="104"/>
        <end position="127"/>
    </location>
</feature>
<keyword evidence="1" id="KW-0805">Transcription regulation</keyword>
<keyword evidence="5" id="KW-0812">Transmembrane</keyword>
<dbReference type="PROSITE" id="PS01124">
    <property type="entry name" value="HTH_ARAC_FAMILY_2"/>
    <property type="match status" value="1"/>
</dbReference>
<evidence type="ECO:0000259" key="6">
    <source>
        <dbReference type="PROSITE" id="PS01124"/>
    </source>
</evidence>
<keyword evidence="2" id="KW-0238">DNA-binding</keyword>
<feature type="transmembrane region" description="Helical" evidence="5">
    <location>
        <begin position="41"/>
        <end position="59"/>
    </location>
</feature>
<keyword evidence="3" id="KW-0804">Transcription</keyword>
<evidence type="ECO:0000256" key="3">
    <source>
        <dbReference type="ARBA" id="ARBA00023163"/>
    </source>
</evidence>
<feature type="domain" description="HTH araC/xylS-type" evidence="6">
    <location>
        <begin position="218"/>
        <end position="316"/>
    </location>
</feature>
<dbReference type="PANTHER" id="PTHR43280">
    <property type="entry name" value="ARAC-FAMILY TRANSCRIPTIONAL REGULATOR"/>
    <property type="match status" value="1"/>
</dbReference>
<dbReference type="SUPFAM" id="SSF46689">
    <property type="entry name" value="Homeodomain-like"/>
    <property type="match status" value="1"/>
</dbReference>
<evidence type="ECO:0000313" key="8">
    <source>
        <dbReference type="Proteomes" id="UP001149719"/>
    </source>
</evidence>
<dbReference type="Proteomes" id="UP001149719">
    <property type="component" value="Unassembled WGS sequence"/>
</dbReference>
<keyword evidence="8" id="KW-1185">Reference proteome</keyword>
<dbReference type="Gene3D" id="1.10.10.60">
    <property type="entry name" value="Homeodomain-like"/>
    <property type="match status" value="1"/>
</dbReference>
<evidence type="ECO:0000313" key="7">
    <source>
        <dbReference type="EMBL" id="MCZ2722269.1"/>
    </source>
</evidence>
<evidence type="ECO:0000256" key="5">
    <source>
        <dbReference type="SAM" id="Phobius"/>
    </source>
</evidence>
<evidence type="ECO:0000256" key="2">
    <source>
        <dbReference type="ARBA" id="ARBA00023125"/>
    </source>
</evidence>
<dbReference type="EMBL" id="JAPUBN010000017">
    <property type="protein sequence ID" value="MCZ2722269.1"/>
    <property type="molecule type" value="Genomic_DNA"/>
</dbReference>
<evidence type="ECO:0000256" key="4">
    <source>
        <dbReference type="SAM" id="MobiDB-lite"/>
    </source>
</evidence>
<keyword evidence="5" id="KW-1133">Transmembrane helix</keyword>
<feature type="transmembrane region" description="Helical" evidence="5">
    <location>
        <begin position="133"/>
        <end position="158"/>
    </location>
</feature>
<feature type="transmembrane region" description="Helical" evidence="5">
    <location>
        <begin position="12"/>
        <end position="29"/>
    </location>
</feature>
<dbReference type="Pfam" id="PF12833">
    <property type="entry name" value="HTH_18"/>
    <property type="match status" value="1"/>
</dbReference>
<proteinExistence type="predicted"/>
<feature type="transmembrane region" description="Helical" evidence="5">
    <location>
        <begin position="65"/>
        <end position="83"/>
    </location>
</feature>
<dbReference type="InterPro" id="IPR018060">
    <property type="entry name" value="HTH_AraC"/>
</dbReference>
<comment type="caution">
    <text evidence="7">The sequence shown here is derived from an EMBL/GenBank/DDBJ whole genome shotgun (WGS) entry which is preliminary data.</text>
</comment>
<reference evidence="7" key="1">
    <citation type="submission" date="2022-12" db="EMBL/GenBank/DDBJ databases">
        <title>Marinomonas 15G1-11 sp. nov, isolated from marine algae.</title>
        <authorList>
            <person name="Butt M."/>
            <person name="Choi D.G."/>
            <person name="Kim J.M."/>
            <person name="Lee J.K."/>
            <person name="Baek J.H."/>
            <person name="Jeon C.O."/>
        </authorList>
    </citation>
    <scope>NUCLEOTIDE SEQUENCE</scope>
    <source>
        <strain evidence="7">15G1-11</strain>
    </source>
</reference>
<sequence>MRWTFDFTLLRFLQPLSASFIPLAAWYCFSQAHSKKRFHLAHFIAPVFILLAAFSYPIWRLPIDPILTLLYLGYGIALIKSSLNNNIPEKVSLSEIDKALKAKRVAGSMLIFAAAIDGSLALDFAFYDGSHAIHILMIGHAVLLPVLSLAVIMLSLSIRQYDNEDDMFKDTTDNQSMTLREENTPDFSSQISSKDRNSALNKSSIDHNEATNIVHKLDELMKTKEVFLDPDLTLDRLARKLIIPSRQISAAINHVYGRNISQVINEYRIERAKELLKNTQDPITQIYLNSGFQTKSNFHREFTRIEQTTPSAYRKSLL</sequence>
<keyword evidence="5" id="KW-0472">Membrane</keyword>
<feature type="region of interest" description="Disordered" evidence="4">
    <location>
        <begin position="181"/>
        <end position="202"/>
    </location>
</feature>
<dbReference type="InterPro" id="IPR009057">
    <property type="entry name" value="Homeodomain-like_sf"/>
</dbReference>
<dbReference type="RefSeq" id="WP_269125773.1">
    <property type="nucleotide sequence ID" value="NZ_JAPUBN010000017.1"/>
</dbReference>
<evidence type="ECO:0000256" key="1">
    <source>
        <dbReference type="ARBA" id="ARBA00023015"/>
    </source>
</evidence>
<dbReference type="PANTHER" id="PTHR43280:SF29">
    <property type="entry name" value="ARAC-FAMILY TRANSCRIPTIONAL REGULATOR"/>
    <property type="match status" value="1"/>
</dbReference>
<name>A0ABT4JVA4_9GAMM</name>